<feature type="transmembrane region" description="Helical" evidence="8">
    <location>
        <begin position="12"/>
        <end position="33"/>
    </location>
</feature>
<reference evidence="10" key="2">
    <citation type="journal article" date="2022" name="Res Sq">
        <title>Evolution of multicellular longitudinally dividing oral cavity symbionts (Neisseriaceae).</title>
        <authorList>
            <person name="Nyongesa S."/>
            <person name="Weber P."/>
            <person name="Bernet E."/>
            <person name="Pullido F."/>
            <person name="Nieckarz M."/>
            <person name="Delaby M."/>
            <person name="Nieves C."/>
            <person name="Viehboeck T."/>
            <person name="Krause N."/>
            <person name="Rivera-Millot A."/>
            <person name="Nakamura A."/>
            <person name="Vischer N."/>
            <person name="VanNieuwenhze M."/>
            <person name="Brun Y."/>
            <person name="Cava F."/>
            <person name="Bulgheresi S."/>
            <person name="Veyrier F."/>
        </authorList>
    </citation>
    <scope>NUCLEOTIDE SEQUENCE</scope>
    <source>
        <strain evidence="10">SAG 1488-6</strain>
    </source>
</reference>
<dbReference type="InterPro" id="IPR035906">
    <property type="entry name" value="MetI-like_sf"/>
</dbReference>
<organism evidence="10 11">
    <name type="scientific">Vitreoscilla stercoraria</name>
    <dbReference type="NCBI Taxonomy" id="61"/>
    <lineage>
        <taxon>Bacteria</taxon>
        <taxon>Pseudomonadati</taxon>
        <taxon>Pseudomonadota</taxon>
        <taxon>Betaproteobacteria</taxon>
        <taxon>Neisseriales</taxon>
        <taxon>Neisseriaceae</taxon>
        <taxon>Vitreoscilla</taxon>
    </lineage>
</organism>
<dbReference type="EMBL" id="CP091512">
    <property type="protein sequence ID" value="UOO91645.1"/>
    <property type="molecule type" value="Genomic_DNA"/>
</dbReference>
<accession>A0ABY4E7B9</accession>
<keyword evidence="5 8" id="KW-0812">Transmembrane</keyword>
<proteinExistence type="inferred from homology"/>
<dbReference type="PROSITE" id="PS50928">
    <property type="entry name" value="ABC_TM1"/>
    <property type="match status" value="1"/>
</dbReference>
<keyword evidence="7 8" id="KW-0472">Membrane</keyword>
<feature type="transmembrane region" description="Helical" evidence="8">
    <location>
        <begin position="108"/>
        <end position="127"/>
    </location>
</feature>
<dbReference type="Gene3D" id="1.10.3720.10">
    <property type="entry name" value="MetI-like"/>
    <property type="match status" value="1"/>
</dbReference>
<evidence type="ECO:0000256" key="1">
    <source>
        <dbReference type="ARBA" id="ARBA00004651"/>
    </source>
</evidence>
<evidence type="ECO:0000256" key="6">
    <source>
        <dbReference type="ARBA" id="ARBA00022989"/>
    </source>
</evidence>
<feature type="transmembrane region" description="Helical" evidence="8">
    <location>
        <begin position="188"/>
        <end position="210"/>
    </location>
</feature>
<dbReference type="PANTHER" id="PTHR42929:SF3">
    <property type="entry name" value="PUTRESCINE TRANSPORT SYSTEM PERMEASE PROTEIN POTH"/>
    <property type="match status" value="1"/>
</dbReference>
<dbReference type="SUPFAM" id="SSF161098">
    <property type="entry name" value="MetI-like"/>
    <property type="match status" value="1"/>
</dbReference>
<dbReference type="Proteomes" id="UP000832034">
    <property type="component" value="Chromosome"/>
</dbReference>
<evidence type="ECO:0000259" key="9">
    <source>
        <dbReference type="PROSITE" id="PS50928"/>
    </source>
</evidence>
<dbReference type="CDD" id="cd06261">
    <property type="entry name" value="TM_PBP2"/>
    <property type="match status" value="1"/>
</dbReference>
<evidence type="ECO:0000256" key="7">
    <source>
        <dbReference type="ARBA" id="ARBA00023136"/>
    </source>
</evidence>
<keyword evidence="3 8" id="KW-0813">Transport</keyword>
<keyword evidence="4" id="KW-1003">Cell membrane</keyword>
<keyword evidence="6 8" id="KW-1133">Transmembrane helix</keyword>
<evidence type="ECO:0000313" key="10">
    <source>
        <dbReference type="EMBL" id="UOO91645.1"/>
    </source>
</evidence>
<evidence type="ECO:0000256" key="3">
    <source>
        <dbReference type="ARBA" id="ARBA00022448"/>
    </source>
</evidence>
<dbReference type="Pfam" id="PF00528">
    <property type="entry name" value="BPD_transp_1"/>
    <property type="match status" value="1"/>
</dbReference>
<evidence type="ECO:0000256" key="2">
    <source>
        <dbReference type="ARBA" id="ARBA00007069"/>
    </source>
</evidence>
<name>A0ABY4E7B9_VITST</name>
<evidence type="ECO:0000313" key="11">
    <source>
        <dbReference type="Proteomes" id="UP000832034"/>
    </source>
</evidence>
<feature type="transmembrane region" description="Helical" evidence="8">
    <location>
        <begin position="231"/>
        <end position="253"/>
    </location>
</feature>
<comment type="subcellular location">
    <subcellularLocation>
        <location evidence="1 8">Cell membrane</location>
        <topology evidence="1 8">Multi-pass membrane protein</topology>
    </subcellularLocation>
</comment>
<evidence type="ECO:0000256" key="5">
    <source>
        <dbReference type="ARBA" id="ARBA00022692"/>
    </source>
</evidence>
<keyword evidence="11" id="KW-1185">Reference proteome</keyword>
<evidence type="ECO:0000256" key="4">
    <source>
        <dbReference type="ARBA" id="ARBA00022475"/>
    </source>
</evidence>
<dbReference type="RefSeq" id="WP_019958386.1">
    <property type="nucleotide sequence ID" value="NZ_CP091512.1"/>
</dbReference>
<protein>
    <submittedName>
        <fullName evidence="10">ABC transporter permease subunit</fullName>
    </submittedName>
</protein>
<reference evidence="10" key="1">
    <citation type="submission" date="2021-12" db="EMBL/GenBank/DDBJ databases">
        <authorList>
            <person name="Veyrier F.J."/>
        </authorList>
    </citation>
    <scope>NUCLEOTIDE SEQUENCE</scope>
    <source>
        <strain evidence="10">SAG 1488-6</strain>
    </source>
</reference>
<feature type="domain" description="ABC transmembrane type-1" evidence="9">
    <location>
        <begin position="102"/>
        <end position="308"/>
    </location>
</feature>
<dbReference type="PANTHER" id="PTHR42929">
    <property type="entry name" value="INNER MEMBRANE ABC TRANSPORTER PERMEASE PROTEIN YDCU-RELATED-RELATED"/>
    <property type="match status" value="1"/>
</dbReference>
<evidence type="ECO:0000256" key="8">
    <source>
        <dbReference type="RuleBase" id="RU363032"/>
    </source>
</evidence>
<comment type="similarity">
    <text evidence="2">Belongs to the binding-protein-dependent transport system permease family. CysTW subfamily.</text>
</comment>
<dbReference type="InterPro" id="IPR000515">
    <property type="entry name" value="MetI-like"/>
</dbReference>
<sequence>MKPLNISSALGRWFVIAVPYVWLLILFLIPFLIVFKISFAEQEIAIPPYTPLVTTDSDMGRVIVQASYMNYADIFKDFGSSLMQILNPFHSGNGDNIYLQTYWSSLKTAVIVTILCLIFGYPIAYAISRMREDIRNGVLLLIMLPFWTSFLLRVYAWMGILSTTGLVNTWLQKLGIINAPLDLFYNQFSLILVMVYAYLPFMILPLYTQLLKLDGRLLEAANDLGASPIKAFLTITLPLSKVGIIAGSMLVFIPSVGEYVIPELVGGPENLMIGKVLWQAFFDQNNWPLASAVAVIMVLLLVVPIAIFHHYENREIEGESV</sequence>
<feature type="transmembrane region" description="Helical" evidence="8">
    <location>
        <begin position="139"/>
        <end position="160"/>
    </location>
</feature>
<feature type="transmembrane region" description="Helical" evidence="8">
    <location>
        <begin position="287"/>
        <end position="308"/>
    </location>
</feature>
<gene>
    <name evidence="10" type="ORF">LVJ81_08305</name>
</gene>